<dbReference type="GO" id="GO:0070813">
    <property type="term" value="P:hydrogen sulfide metabolic process"/>
    <property type="evidence" value="ECO:0007669"/>
    <property type="project" value="TreeGrafter"/>
</dbReference>
<organism evidence="3 4">
    <name type="scientific">Celerinatantimonas diazotrophica</name>
    <dbReference type="NCBI Taxonomy" id="412034"/>
    <lineage>
        <taxon>Bacteria</taxon>
        <taxon>Pseudomonadati</taxon>
        <taxon>Pseudomonadota</taxon>
        <taxon>Gammaproteobacteria</taxon>
        <taxon>Celerinatantimonadaceae</taxon>
        <taxon>Celerinatantimonas</taxon>
    </lineage>
</organism>
<dbReference type="OrthoDB" id="9784009at2"/>
<dbReference type="InterPro" id="IPR051682">
    <property type="entry name" value="Mito_Persulfide_Diox"/>
</dbReference>
<dbReference type="Proteomes" id="UP000295565">
    <property type="component" value="Unassembled WGS sequence"/>
</dbReference>
<dbReference type="InterPro" id="IPR044528">
    <property type="entry name" value="POD-like_MBL-fold"/>
</dbReference>
<dbReference type="InterPro" id="IPR001279">
    <property type="entry name" value="Metallo-B-lactamas"/>
</dbReference>
<dbReference type="CDD" id="cd07724">
    <property type="entry name" value="POD-like_MBL-fold"/>
    <property type="match status" value="1"/>
</dbReference>
<keyword evidence="4" id="KW-1185">Reference proteome</keyword>
<dbReference type="SMART" id="SM00849">
    <property type="entry name" value="Lactamase_B"/>
    <property type="match status" value="1"/>
</dbReference>
<protein>
    <submittedName>
        <fullName evidence="3">Glyoxylase-like metal-dependent hydrolase (Beta-lactamase superfamily II)</fullName>
    </submittedName>
</protein>
<sequence length="286" mass="32188">MLNVHSIFDSNTNTITHIAYCSQTNACVIIDPVLDLDPLNWHTQTNSAQEVVHYVHEHQLKVQGILETHVHADHLTAAPYLKEQLGGQTYIGNQITQVQRVFKGLFNAEPEFATDGHQFDHLLADGDTFNLGQLTGHVIHTPGHTPACVSYHIDDAVFVGDTLFMPDYGTARCDFPGGDSATLYHSIQKLYALPDETRMFLCHDYLPEGRTDYQWQTTVGQQKAENIHIRPETTEEEFVQFRNSRDATLALPKLIVPSVQINMRAGAFPPAEQNGTHYIKFPLNRL</sequence>
<dbReference type="InterPro" id="IPR036866">
    <property type="entry name" value="RibonucZ/Hydroxyglut_hydro"/>
</dbReference>
<reference evidence="3 4" key="1">
    <citation type="submission" date="2019-03" db="EMBL/GenBank/DDBJ databases">
        <title>Genomic Encyclopedia of Type Strains, Phase IV (KMG-IV): sequencing the most valuable type-strain genomes for metagenomic binning, comparative biology and taxonomic classification.</title>
        <authorList>
            <person name="Goeker M."/>
        </authorList>
    </citation>
    <scope>NUCLEOTIDE SEQUENCE [LARGE SCALE GENOMIC DNA]</scope>
    <source>
        <strain evidence="3 4">DSM 18577</strain>
    </source>
</reference>
<dbReference type="RefSeq" id="WP_131913259.1">
    <property type="nucleotide sequence ID" value="NZ_OU594967.1"/>
</dbReference>
<dbReference type="GO" id="GO:0006749">
    <property type="term" value="P:glutathione metabolic process"/>
    <property type="evidence" value="ECO:0007669"/>
    <property type="project" value="InterPro"/>
</dbReference>
<dbReference type="GO" id="GO:0016787">
    <property type="term" value="F:hydrolase activity"/>
    <property type="evidence" value="ECO:0007669"/>
    <property type="project" value="UniProtKB-KW"/>
</dbReference>
<evidence type="ECO:0000313" key="3">
    <source>
        <dbReference type="EMBL" id="TCK47441.1"/>
    </source>
</evidence>
<evidence type="ECO:0000313" key="4">
    <source>
        <dbReference type="Proteomes" id="UP000295565"/>
    </source>
</evidence>
<dbReference type="Gene3D" id="3.60.15.10">
    <property type="entry name" value="Ribonuclease Z/Hydroxyacylglutathione hydrolase-like"/>
    <property type="match status" value="1"/>
</dbReference>
<proteinExistence type="predicted"/>
<name>A0A4V2PNK5_9GAMM</name>
<dbReference type="AlphaFoldDB" id="A0A4V2PNK5"/>
<evidence type="ECO:0000256" key="1">
    <source>
        <dbReference type="ARBA" id="ARBA00022723"/>
    </source>
</evidence>
<dbReference type="EMBL" id="SMGD01000014">
    <property type="protein sequence ID" value="TCK47441.1"/>
    <property type="molecule type" value="Genomic_DNA"/>
</dbReference>
<dbReference type="GO" id="GO:0050313">
    <property type="term" value="F:sulfur dioxygenase activity"/>
    <property type="evidence" value="ECO:0007669"/>
    <property type="project" value="InterPro"/>
</dbReference>
<evidence type="ECO:0000259" key="2">
    <source>
        <dbReference type="SMART" id="SM00849"/>
    </source>
</evidence>
<keyword evidence="1" id="KW-0479">Metal-binding</keyword>
<accession>A0A4V2PNK5</accession>
<dbReference type="PANTHER" id="PTHR43084:SF1">
    <property type="entry name" value="PERSULFIDE DIOXYGENASE ETHE1, MITOCHONDRIAL"/>
    <property type="match status" value="1"/>
</dbReference>
<comment type="caution">
    <text evidence="3">The sequence shown here is derived from an EMBL/GenBank/DDBJ whole genome shotgun (WGS) entry which is preliminary data.</text>
</comment>
<dbReference type="PANTHER" id="PTHR43084">
    <property type="entry name" value="PERSULFIDE DIOXYGENASE ETHE1"/>
    <property type="match status" value="1"/>
</dbReference>
<dbReference type="SUPFAM" id="SSF56281">
    <property type="entry name" value="Metallo-hydrolase/oxidoreductase"/>
    <property type="match status" value="1"/>
</dbReference>
<dbReference type="GO" id="GO:0046872">
    <property type="term" value="F:metal ion binding"/>
    <property type="evidence" value="ECO:0007669"/>
    <property type="project" value="UniProtKB-KW"/>
</dbReference>
<gene>
    <name evidence="3" type="ORF">EV690_2465</name>
</gene>
<feature type="domain" description="Metallo-beta-lactamase" evidence="2">
    <location>
        <begin position="12"/>
        <end position="203"/>
    </location>
</feature>
<dbReference type="Pfam" id="PF00753">
    <property type="entry name" value="Lactamase_B"/>
    <property type="match status" value="1"/>
</dbReference>
<keyword evidence="3" id="KW-0378">Hydrolase</keyword>